<accession>A0A9W4SW26</accession>
<evidence type="ECO:0000313" key="2">
    <source>
        <dbReference type="EMBL" id="CAI2183725.1"/>
    </source>
</evidence>
<dbReference type="Proteomes" id="UP001153678">
    <property type="component" value="Unassembled WGS sequence"/>
</dbReference>
<gene>
    <name evidence="2" type="ORF">FWILDA_LOCUS11220</name>
</gene>
<comment type="caution">
    <text evidence="2">The sequence shown here is derived from an EMBL/GenBank/DDBJ whole genome shotgun (WGS) entry which is preliminary data.</text>
</comment>
<reference evidence="2" key="1">
    <citation type="submission" date="2022-08" db="EMBL/GenBank/DDBJ databases">
        <authorList>
            <person name="Kallberg Y."/>
            <person name="Tangrot J."/>
            <person name="Rosling A."/>
        </authorList>
    </citation>
    <scope>NUCLEOTIDE SEQUENCE</scope>
    <source>
        <strain evidence="2">Wild A</strain>
    </source>
</reference>
<sequence length="76" mass="8722">MLDLHFDFNEALSNTARETIEPGNAFKLILQSEIKRITTDLTYPNEPSKEKNRSGNFLPDGAVLHQHRISFHKVTK</sequence>
<name>A0A9W4SW26_9GLOM</name>
<dbReference type="AlphaFoldDB" id="A0A9W4SW26"/>
<proteinExistence type="predicted"/>
<evidence type="ECO:0000313" key="3">
    <source>
        <dbReference type="Proteomes" id="UP001153678"/>
    </source>
</evidence>
<keyword evidence="3" id="KW-1185">Reference proteome</keyword>
<dbReference type="OrthoDB" id="2444099at2759"/>
<evidence type="ECO:0000256" key="1">
    <source>
        <dbReference type="SAM" id="MobiDB-lite"/>
    </source>
</evidence>
<feature type="region of interest" description="Disordered" evidence="1">
    <location>
        <begin position="40"/>
        <end position="60"/>
    </location>
</feature>
<dbReference type="EMBL" id="CAMKVN010003109">
    <property type="protein sequence ID" value="CAI2183725.1"/>
    <property type="molecule type" value="Genomic_DNA"/>
</dbReference>
<protein>
    <submittedName>
        <fullName evidence="2">14151_t:CDS:1</fullName>
    </submittedName>
</protein>
<organism evidence="2 3">
    <name type="scientific">Funneliformis geosporum</name>
    <dbReference type="NCBI Taxonomy" id="1117311"/>
    <lineage>
        <taxon>Eukaryota</taxon>
        <taxon>Fungi</taxon>
        <taxon>Fungi incertae sedis</taxon>
        <taxon>Mucoromycota</taxon>
        <taxon>Glomeromycotina</taxon>
        <taxon>Glomeromycetes</taxon>
        <taxon>Glomerales</taxon>
        <taxon>Glomeraceae</taxon>
        <taxon>Funneliformis</taxon>
    </lineage>
</organism>